<keyword evidence="3" id="KW-1185">Reference proteome</keyword>
<feature type="region of interest" description="Disordered" evidence="1">
    <location>
        <begin position="319"/>
        <end position="370"/>
    </location>
</feature>
<reference evidence="2 3" key="1">
    <citation type="journal article" date="2018" name="Cell">
        <title>The Chara Genome: Secondary Complexity and Implications for Plant Terrestrialization.</title>
        <authorList>
            <person name="Nishiyama T."/>
            <person name="Sakayama H."/>
            <person name="Vries J.D."/>
            <person name="Buschmann H."/>
            <person name="Saint-Marcoux D."/>
            <person name="Ullrich K.K."/>
            <person name="Haas F.B."/>
            <person name="Vanderstraeten L."/>
            <person name="Becker D."/>
            <person name="Lang D."/>
            <person name="Vosolsobe S."/>
            <person name="Rombauts S."/>
            <person name="Wilhelmsson P.K.I."/>
            <person name="Janitza P."/>
            <person name="Kern R."/>
            <person name="Heyl A."/>
            <person name="Rumpler F."/>
            <person name="Villalobos L.I.A.C."/>
            <person name="Clay J.M."/>
            <person name="Skokan R."/>
            <person name="Toyoda A."/>
            <person name="Suzuki Y."/>
            <person name="Kagoshima H."/>
            <person name="Schijlen E."/>
            <person name="Tajeshwar N."/>
            <person name="Catarino B."/>
            <person name="Hetherington A.J."/>
            <person name="Saltykova A."/>
            <person name="Bonnot C."/>
            <person name="Breuninger H."/>
            <person name="Symeonidi A."/>
            <person name="Radhakrishnan G.V."/>
            <person name="Van Nieuwerburgh F."/>
            <person name="Deforce D."/>
            <person name="Chang C."/>
            <person name="Karol K.G."/>
            <person name="Hedrich R."/>
            <person name="Ulvskov P."/>
            <person name="Glockner G."/>
            <person name="Delwiche C.F."/>
            <person name="Petrasek J."/>
            <person name="Van de Peer Y."/>
            <person name="Friml J."/>
            <person name="Beilby M."/>
            <person name="Dolan L."/>
            <person name="Kohara Y."/>
            <person name="Sugano S."/>
            <person name="Fujiyama A."/>
            <person name="Delaux P.-M."/>
            <person name="Quint M."/>
            <person name="TheiBen G."/>
            <person name="Hagemann M."/>
            <person name="Harholt J."/>
            <person name="Dunand C."/>
            <person name="Zachgo S."/>
            <person name="Langdale J."/>
            <person name="Maumus F."/>
            <person name="Straeten D.V.D."/>
            <person name="Gould S.B."/>
            <person name="Rensing S.A."/>
        </authorList>
    </citation>
    <scope>NUCLEOTIDE SEQUENCE [LARGE SCALE GENOMIC DNA]</scope>
    <source>
        <strain evidence="2 3">S276</strain>
    </source>
</reference>
<protein>
    <recommendedName>
        <fullName evidence="4">Myb-like domain-containing protein</fullName>
    </recommendedName>
</protein>
<gene>
    <name evidence="2" type="ORF">CBR_g46405</name>
</gene>
<sequence>MADALHRVPLLLLTTLLLLLVVLLRVCVVVRGPQSRRKRRTSRKATMERRETSNGLHMRAIDFSTPDLAVAARRTPAYDLTSYSHLPPHEQPLPPDPEEEWLEDLSHTLLLGSGSTQDWMGSHCRQREAERSRQSFSAMLEEGADGGDTEIVDLDFGLSSGVAAPVTNNCALSHVAATTVGQTSVHGAGPREWWGVAEGRVRWRRWVAAQTGVAPAGDKGGKHRTWSVVEMVKLDRAKRDQQAHFVGMPHNYGRMRNREWKLQDLQKRLVEVDVKRTTDDIGKKWDNLFQQYKKIDNMSRGNKTIYPDNVADASACGEAQMPGDMQRPPSITGESIAGVDAGDGNDEDGGSARESGFSAGSTGDAGKRKNMRQQTFNTIAEVMEKHGALMADTVEGARKRQCSILERQCDILEREVDAQKRHYDASDEANRMMCAALWRSRRPSGTGPDAASALRVIVMSMHALTLHPSLVSRQSAALMAKSPHVFL</sequence>
<evidence type="ECO:0000256" key="1">
    <source>
        <dbReference type="SAM" id="MobiDB-lite"/>
    </source>
</evidence>
<dbReference type="AlphaFoldDB" id="A0A388M0D3"/>
<evidence type="ECO:0000313" key="3">
    <source>
        <dbReference type="Proteomes" id="UP000265515"/>
    </source>
</evidence>
<name>A0A388M0D3_CHABU</name>
<accession>A0A388M0D3</accession>
<organism evidence="2 3">
    <name type="scientific">Chara braunii</name>
    <name type="common">Braun's stonewort</name>
    <dbReference type="NCBI Taxonomy" id="69332"/>
    <lineage>
        <taxon>Eukaryota</taxon>
        <taxon>Viridiplantae</taxon>
        <taxon>Streptophyta</taxon>
        <taxon>Charophyceae</taxon>
        <taxon>Charales</taxon>
        <taxon>Characeae</taxon>
        <taxon>Chara</taxon>
    </lineage>
</organism>
<proteinExistence type="predicted"/>
<dbReference type="Proteomes" id="UP000265515">
    <property type="component" value="Unassembled WGS sequence"/>
</dbReference>
<dbReference type="EMBL" id="BFEA01000645">
    <property type="protein sequence ID" value="GBG88034.1"/>
    <property type="molecule type" value="Genomic_DNA"/>
</dbReference>
<evidence type="ECO:0000313" key="2">
    <source>
        <dbReference type="EMBL" id="GBG88034.1"/>
    </source>
</evidence>
<comment type="caution">
    <text evidence="2">The sequence shown here is derived from an EMBL/GenBank/DDBJ whole genome shotgun (WGS) entry which is preliminary data.</text>
</comment>
<dbReference type="Gramene" id="GBG88034">
    <property type="protein sequence ID" value="GBG88034"/>
    <property type="gene ID" value="CBR_g46405"/>
</dbReference>
<evidence type="ECO:0008006" key="4">
    <source>
        <dbReference type="Google" id="ProtNLM"/>
    </source>
</evidence>